<evidence type="ECO:0000313" key="1">
    <source>
        <dbReference type="EMBL" id="KAI5659673.1"/>
    </source>
</evidence>
<organism evidence="1 2">
    <name type="scientific">Catharanthus roseus</name>
    <name type="common">Madagascar periwinkle</name>
    <name type="synonym">Vinca rosea</name>
    <dbReference type="NCBI Taxonomy" id="4058"/>
    <lineage>
        <taxon>Eukaryota</taxon>
        <taxon>Viridiplantae</taxon>
        <taxon>Streptophyta</taxon>
        <taxon>Embryophyta</taxon>
        <taxon>Tracheophyta</taxon>
        <taxon>Spermatophyta</taxon>
        <taxon>Magnoliopsida</taxon>
        <taxon>eudicotyledons</taxon>
        <taxon>Gunneridae</taxon>
        <taxon>Pentapetalae</taxon>
        <taxon>asterids</taxon>
        <taxon>lamiids</taxon>
        <taxon>Gentianales</taxon>
        <taxon>Apocynaceae</taxon>
        <taxon>Rauvolfioideae</taxon>
        <taxon>Vinceae</taxon>
        <taxon>Catharanthinae</taxon>
        <taxon>Catharanthus</taxon>
    </lineage>
</organism>
<dbReference type="Proteomes" id="UP001060085">
    <property type="component" value="Linkage Group LG06"/>
</dbReference>
<gene>
    <name evidence="1" type="ORF">M9H77_28466</name>
</gene>
<accession>A0ACC0AI49</accession>
<proteinExistence type="predicted"/>
<name>A0ACC0AI49_CATRO</name>
<sequence length="651" mass="75723">MADVVQYKLERMLDVLEDLDRRGLFNRREISEIVKQRRKFEYRLKRPSPLKEDFLVYIDYEKKAELVRLLRKKAFLKQQTGKKKKWKNSVSDFAGVSRIVEIYRLATNRFKVDIQLWFQYLEFCRQRSNGRMKKALAQLIRFHPSVPGVWIYAAALEFDHNLNAVAARSLIRYVGYLNKLKARKVALGEDEGTLVRNIQDDDEKQWRDENRDLFMTLNEKTEEDKASDVQDSESKENLDLFREQGLSILQTVYNGAIAGIPSSFSLRTRFLEILEATDLANSDEMRKQIIADLERDFSKEPEYWDWLARHESLVQKSRQTMAEEISADHLSKAIKVYEDGLKAVPSTKIFYLYTKFLMDAIKKNGDGKGSEHLSDHGQTLETISQMLKIYEKAESTRCISEDLACHHVSFLLQLGKLDDAKVLVEKRCTKVFSNSVQLWALWLSIELRCIQDQAHCPRKANLSPTFDLLQDVLNKVAVSEAESLWYMALKCFGHQRHYFDKLIETSMVSLTKFGGTDDGFSLSSGIINIILERDGVQSAREMYRRYLGLPHLGLVLYRNCIELESNLACAGNIDGLVNARKLYDSALTTYDQDVNLWRNYYLMEVKLFIDVVVSRFYDIQNPHYIFEISTTTISLHSWPLWFYDPFAGLVY</sequence>
<reference evidence="2" key="1">
    <citation type="journal article" date="2023" name="Nat. Plants">
        <title>Single-cell RNA sequencing provides a high-resolution roadmap for understanding the multicellular compartmentation of specialized metabolism.</title>
        <authorList>
            <person name="Sun S."/>
            <person name="Shen X."/>
            <person name="Li Y."/>
            <person name="Li Y."/>
            <person name="Wang S."/>
            <person name="Li R."/>
            <person name="Zhang H."/>
            <person name="Shen G."/>
            <person name="Guo B."/>
            <person name="Wei J."/>
            <person name="Xu J."/>
            <person name="St-Pierre B."/>
            <person name="Chen S."/>
            <person name="Sun C."/>
        </authorList>
    </citation>
    <scope>NUCLEOTIDE SEQUENCE [LARGE SCALE GENOMIC DNA]</scope>
</reference>
<keyword evidence="2" id="KW-1185">Reference proteome</keyword>
<evidence type="ECO:0000313" key="2">
    <source>
        <dbReference type="Proteomes" id="UP001060085"/>
    </source>
</evidence>
<dbReference type="EMBL" id="CM044706">
    <property type="protein sequence ID" value="KAI5659673.1"/>
    <property type="molecule type" value="Genomic_DNA"/>
</dbReference>
<comment type="caution">
    <text evidence="1">The sequence shown here is derived from an EMBL/GenBank/DDBJ whole genome shotgun (WGS) entry which is preliminary data.</text>
</comment>
<protein>
    <submittedName>
        <fullName evidence="1">Uncharacterized protein</fullName>
    </submittedName>
</protein>